<evidence type="ECO:0000313" key="10">
    <source>
        <dbReference type="Proteomes" id="UP000199287"/>
    </source>
</evidence>
<protein>
    <submittedName>
        <fullName evidence="9">Peptide/nickel transport system permease protein</fullName>
    </submittedName>
</protein>
<comment type="similarity">
    <text evidence="7">Belongs to the binding-protein-dependent transport system permease family.</text>
</comment>
<dbReference type="Pfam" id="PF00528">
    <property type="entry name" value="BPD_transp_1"/>
    <property type="match status" value="1"/>
</dbReference>
<name>A0A1I3GR98_9FIRM</name>
<evidence type="ECO:0000256" key="6">
    <source>
        <dbReference type="ARBA" id="ARBA00023136"/>
    </source>
</evidence>
<accession>A0A1I3GR98</accession>
<evidence type="ECO:0000256" key="2">
    <source>
        <dbReference type="ARBA" id="ARBA00022448"/>
    </source>
</evidence>
<keyword evidence="4 7" id="KW-0812">Transmembrane</keyword>
<feature type="transmembrane region" description="Helical" evidence="7">
    <location>
        <begin position="180"/>
        <end position="205"/>
    </location>
</feature>
<gene>
    <name evidence="9" type="ORF">SAMN05192551_11013</name>
</gene>
<dbReference type="STRING" id="69895.SAMN05192551_11013"/>
<organism evidence="9 10">
    <name type="scientific">Tindallia magadiensis</name>
    <dbReference type="NCBI Taxonomy" id="69895"/>
    <lineage>
        <taxon>Bacteria</taxon>
        <taxon>Bacillati</taxon>
        <taxon>Bacillota</taxon>
        <taxon>Clostridia</taxon>
        <taxon>Peptostreptococcales</taxon>
        <taxon>Tindalliaceae</taxon>
        <taxon>Tindallia</taxon>
    </lineage>
</organism>
<dbReference type="EMBL" id="FOQA01000010">
    <property type="protein sequence ID" value="SFI25862.1"/>
    <property type="molecule type" value="Genomic_DNA"/>
</dbReference>
<dbReference type="Gene3D" id="1.10.3720.10">
    <property type="entry name" value="MetI-like"/>
    <property type="match status" value="1"/>
</dbReference>
<dbReference type="GO" id="GO:0005886">
    <property type="term" value="C:plasma membrane"/>
    <property type="evidence" value="ECO:0007669"/>
    <property type="project" value="UniProtKB-SubCell"/>
</dbReference>
<dbReference type="PROSITE" id="PS50928">
    <property type="entry name" value="ABC_TM1"/>
    <property type="match status" value="1"/>
</dbReference>
<evidence type="ECO:0000256" key="1">
    <source>
        <dbReference type="ARBA" id="ARBA00004651"/>
    </source>
</evidence>
<evidence type="ECO:0000313" key="9">
    <source>
        <dbReference type="EMBL" id="SFI25862.1"/>
    </source>
</evidence>
<feature type="transmembrane region" description="Helical" evidence="7">
    <location>
        <begin position="51"/>
        <end position="76"/>
    </location>
</feature>
<keyword evidence="5 7" id="KW-1133">Transmembrane helix</keyword>
<evidence type="ECO:0000256" key="3">
    <source>
        <dbReference type="ARBA" id="ARBA00022475"/>
    </source>
</evidence>
<dbReference type="InterPro" id="IPR035906">
    <property type="entry name" value="MetI-like_sf"/>
</dbReference>
<feature type="transmembrane region" description="Helical" evidence="7">
    <location>
        <begin position="97"/>
        <end position="115"/>
    </location>
</feature>
<sequence length="300" mass="33269">MMIFLLVLLMLAPAFAPHDPLKTNLDAVLQEPNQQFPLGTDHVGRCLLSRILHGAWITVFSSLSLLTTMLVTGLILGITASYCGGIVDQIIMRISDTVLAFPDIVFAIAVVGMLGPGLRNTLVALSIIWWTRYARLIRTLTARILSRDFIEAGIMTGANPLKIVSHYILPNLIPILTVQFVIDIGSVMLLIAGLSFIGLGVQAPLPEWGNMLNEGRPYIQTSPRLLFYPGMAIFFVVMVSNITGDLLRDKMDPGNASDLIGCNMYRKKTKRQFHTRKYIVGGGELRNMNQLEKRKLMETD</sequence>
<evidence type="ECO:0000256" key="5">
    <source>
        <dbReference type="ARBA" id="ARBA00022989"/>
    </source>
</evidence>
<comment type="subcellular location">
    <subcellularLocation>
        <location evidence="1 7">Cell membrane</location>
        <topology evidence="1 7">Multi-pass membrane protein</topology>
    </subcellularLocation>
</comment>
<proteinExistence type="inferred from homology"/>
<dbReference type="InterPro" id="IPR000515">
    <property type="entry name" value="MetI-like"/>
</dbReference>
<dbReference type="SUPFAM" id="SSF161098">
    <property type="entry name" value="MetI-like"/>
    <property type="match status" value="1"/>
</dbReference>
<feature type="transmembrane region" description="Helical" evidence="7">
    <location>
        <begin position="225"/>
        <end position="243"/>
    </location>
</feature>
<dbReference type="InterPro" id="IPR050366">
    <property type="entry name" value="BP-dependent_transpt_permease"/>
</dbReference>
<dbReference type="GO" id="GO:0055085">
    <property type="term" value="P:transmembrane transport"/>
    <property type="evidence" value="ECO:0007669"/>
    <property type="project" value="InterPro"/>
</dbReference>
<evidence type="ECO:0000256" key="7">
    <source>
        <dbReference type="RuleBase" id="RU363032"/>
    </source>
</evidence>
<keyword evidence="10" id="KW-1185">Reference proteome</keyword>
<dbReference type="Proteomes" id="UP000199287">
    <property type="component" value="Unassembled WGS sequence"/>
</dbReference>
<keyword evidence="2 7" id="KW-0813">Transport</keyword>
<feature type="domain" description="ABC transmembrane type-1" evidence="8">
    <location>
        <begin position="59"/>
        <end position="244"/>
    </location>
</feature>
<dbReference type="PANTHER" id="PTHR43386:SF1">
    <property type="entry name" value="D,D-DIPEPTIDE TRANSPORT SYSTEM PERMEASE PROTEIN DDPC-RELATED"/>
    <property type="match status" value="1"/>
</dbReference>
<dbReference type="CDD" id="cd06261">
    <property type="entry name" value="TM_PBP2"/>
    <property type="match status" value="1"/>
</dbReference>
<keyword evidence="3" id="KW-1003">Cell membrane</keyword>
<dbReference type="AlphaFoldDB" id="A0A1I3GR98"/>
<reference evidence="10" key="1">
    <citation type="submission" date="2016-10" db="EMBL/GenBank/DDBJ databases">
        <authorList>
            <person name="Varghese N."/>
            <person name="Submissions S."/>
        </authorList>
    </citation>
    <scope>NUCLEOTIDE SEQUENCE [LARGE SCALE GENOMIC DNA]</scope>
    <source>
        <strain evidence="10">Z-7934</strain>
    </source>
</reference>
<evidence type="ECO:0000256" key="4">
    <source>
        <dbReference type="ARBA" id="ARBA00022692"/>
    </source>
</evidence>
<keyword evidence="6 7" id="KW-0472">Membrane</keyword>
<evidence type="ECO:0000259" key="8">
    <source>
        <dbReference type="PROSITE" id="PS50928"/>
    </source>
</evidence>
<dbReference type="PANTHER" id="PTHR43386">
    <property type="entry name" value="OLIGOPEPTIDE TRANSPORT SYSTEM PERMEASE PROTEIN APPC"/>
    <property type="match status" value="1"/>
</dbReference>